<organism evidence="4 5">
    <name type="scientific">Pseudobacteriovorax antillogorgiicola</name>
    <dbReference type="NCBI Taxonomy" id="1513793"/>
    <lineage>
        <taxon>Bacteria</taxon>
        <taxon>Pseudomonadati</taxon>
        <taxon>Bdellovibrionota</taxon>
        <taxon>Oligoflexia</taxon>
        <taxon>Oligoflexales</taxon>
        <taxon>Pseudobacteriovoracaceae</taxon>
        <taxon>Pseudobacteriovorax</taxon>
    </lineage>
</organism>
<feature type="transmembrane region" description="Helical" evidence="2">
    <location>
        <begin position="338"/>
        <end position="355"/>
    </location>
</feature>
<evidence type="ECO:0000313" key="5">
    <source>
        <dbReference type="Proteomes" id="UP000192907"/>
    </source>
</evidence>
<dbReference type="SMART" id="SM00331">
    <property type="entry name" value="PP2C_SIG"/>
    <property type="match status" value="1"/>
</dbReference>
<reference evidence="5" key="1">
    <citation type="submission" date="2017-04" db="EMBL/GenBank/DDBJ databases">
        <authorList>
            <person name="Varghese N."/>
            <person name="Submissions S."/>
        </authorList>
    </citation>
    <scope>NUCLEOTIDE SEQUENCE [LARGE SCALE GENOMIC DNA]</scope>
    <source>
        <strain evidence="5">RKEM611</strain>
    </source>
</reference>
<evidence type="ECO:0000256" key="1">
    <source>
        <dbReference type="ARBA" id="ARBA00022801"/>
    </source>
</evidence>
<dbReference type="STRING" id="1513793.SAMN06296036_12723"/>
<accession>A0A1Y6CL04</accession>
<dbReference type="PANTHER" id="PTHR43156:SF2">
    <property type="entry name" value="STAGE II SPORULATION PROTEIN E"/>
    <property type="match status" value="1"/>
</dbReference>
<gene>
    <name evidence="4" type="ORF">SAMN06296036_12723</name>
</gene>
<proteinExistence type="predicted"/>
<feature type="transmembrane region" description="Helical" evidence="2">
    <location>
        <begin position="387"/>
        <end position="406"/>
    </location>
</feature>
<evidence type="ECO:0000313" key="4">
    <source>
        <dbReference type="EMBL" id="SMF72643.1"/>
    </source>
</evidence>
<dbReference type="Pfam" id="PF07228">
    <property type="entry name" value="SpoIIE"/>
    <property type="match status" value="1"/>
</dbReference>
<evidence type="ECO:0000259" key="3">
    <source>
        <dbReference type="SMART" id="SM00331"/>
    </source>
</evidence>
<dbReference type="InterPro" id="IPR036457">
    <property type="entry name" value="PPM-type-like_dom_sf"/>
</dbReference>
<dbReference type="Proteomes" id="UP000192907">
    <property type="component" value="Unassembled WGS sequence"/>
</dbReference>
<keyword evidence="2" id="KW-0472">Membrane</keyword>
<name>A0A1Y6CL04_9BACT</name>
<dbReference type="OrthoDB" id="9811749at2"/>
<keyword evidence="1" id="KW-0378">Hydrolase</keyword>
<keyword evidence="2" id="KW-0812">Transmembrane</keyword>
<dbReference type="GO" id="GO:0016791">
    <property type="term" value="F:phosphatase activity"/>
    <property type="evidence" value="ECO:0007669"/>
    <property type="project" value="TreeGrafter"/>
</dbReference>
<keyword evidence="5" id="KW-1185">Reference proteome</keyword>
<dbReference type="AlphaFoldDB" id="A0A1Y6CL04"/>
<dbReference type="EMBL" id="FWZT01000027">
    <property type="protein sequence ID" value="SMF72643.1"/>
    <property type="molecule type" value="Genomic_DNA"/>
</dbReference>
<sequence length="668" mass="75482">MSTDAQKAGNSRTSMRVFILLWIFWISVLLLVQTSFLKSSIQTYISHPVDFILRNRLEQTPPLSPKLKIFALDDQSVAFLGDNEIGLKDFVLLVENIARKKPKVIILDRLFGETPKGPEADYWLDRLAKIDVPIYSGSYFNYRSIAYRQELNLETDQYRFSKYPGGAEHDPKKFKFQKQSGIAYGYASAYEGAFNGVGHIKQNDDGTFFPMVLYRKDYLVPYLGLYAGHDLKLMDGELYVNGHEVPMTRKGASIINHRPVIDYYRISKSMRSMIKRARNGDAEKNVSEGDVVVVLFNFYTGSTAFFEGAPFGEIPAGFLVATVADSAIQGTWLKTFDHDDVLVVILCLLGLFLGLKSGPIQFWGLSLLFASLYFIISVYLFCYHSIVVAWFLPIVGFLGSGLIFYVHERLGSEFIKVQIEKDYYSEKSLRLEQENKKIKLEERLNLGKAVQEILLPDKMRMNFQAYTIGMKYESAQEMSGDWLYVWHVNPNEERIILGDVVGKGPSAAIPVAVIIGILGECEKLDLSLEDALGRINQRLAILFNQQITTTCAAVALRDSGDVTFYNAGSPGWFLIKASGAQYLPLRSSSLGLSLNHKIVSQRLQIDETTHAFTFTDGYMEGSRAFKRLFRYLEGKQELDVDGIHQALDEIGQDFRLEDDRSLLAVKVS</sequence>
<dbReference type="InterPro" id="IPR001932">
    <property type="entry name" value="PPM-type_phosphatase-like_dom"/>
</dbReference>
<protein>
    <submittedName>
        <fullName evidence="4">Serine phosphatase RsbU, regulator of sigma subunit</fullName>
    </submittedName>
</protein>
<feature type="domain" description="PPM-type phosphatase" evidence="3">
    <location>
        <begin position="463"/>
        <end position="667"/>
    </location>
</feature>
<dbReference type="Gene3D" id="3.60.40.10">
    <property type="entry name" value="PPM-type phosphatase domain"/>
    <property type="match status" value="1"/>
</dbReference>
<dbReference type="PANTHER" id="PTHR43156">
    <property type="entry name" value="STAGE II SPORULATION PROTEIN E-RELATED"/>
    <property type="match status" value="1"/>
</dbReference>
<dbReference type="RefSeq" id="WP_132324390.1">
    <property type="nucleotide sequence ID" value="NZ_FWZT01000027.1"/>
</dbReference>
<evidence type="ECO:0000256" key="2">
    <source>
        <dbReference type="SAM" id="Phobius"/>
    </source>
</evidence>
<dbReference type="InterPro" id="IPR052016">
    <property type="entry name" value="Bact_Sigma-Reg"/>
</dbReference>
<feature type="transmembrane region" description="Helical" evidence="2">
    <location>
        <begin position="362"/>
        <end position="381"/>
    </location>
</feature>
<keyword evidence="2" id="KW-1133">Transmembrane helix</keyword>